<name>A0A238W5E5_9FLAO</name>
<evidence type="ECO:0000313" key="2">
    <source>
        <dbReference type="EMBL" id="SNR41825.1"/>
    </source>
</evidence>
<evidence type="ECO:0000313" key="3">
    <source>
        <dbReference type="Proteomes" id="UP000198379"/>
    </source>
</evidence>
<feature type="transmembrane region" description="Helical" evidence="1">
    <location>
        <begin position="34"/>
        <end position="52"/>
    </location>
</feature>
<reference evidence="2 3" key="1">
    <citation type="submission" date="2017-06" db="EMBL/GenBank/DDBJ databases">
        <authorList>
            <person name="Kim H.J."/>
            <person name="Triplett B.A."/>
        </authorList>
    </citation>
    <scope>NUCLEOTIDE SEQUENCE [LARGE SCALE GENOMIC DNA]</scope>
    <source>
        <strain evidence="2 3">DSM 25597</strain>
    </source>
</reference>
<dbReference type="EMBL" id="FZNY01000001">
    <property type="protein sequence ID" value="SNR41825.1"/>
    <property type="molecule type" value="Genomic_DNA"/>
</dbReference>
<keyword evidence="1" id="KW-0472">Membrane</keyword>
<protein>
    <submittedName>
        <fullName evidence="2">Uncharacterized protein</fullName>
    </submittedName>
</protein>
<keyword evidence="1" id="KW-0812">Transmembrane</keyword>
<keyword evidence="1" id="KW-1133">Transmembrane helix</keyword>
<organism evidence="2 3">
    <name type="scientific">Dokdonia pacifica</name>
    <dbReference type="NCBI Taxonomy" id="1627892"/>
    <lineage>
        <taxon>Bacteria</taxon>
        <taxon>Pseudomonadati</taxon>
        <taxon>Bacteroidota</taxon>
        <taxon>Flavobacteriia</taxon>
        <taxon>Flavobacteriales</taxon>
        <taxon>Flavobacteriaceae</taxon>
        <taxon>Dokdonia</taxon>
    </lineage>
</organism>
<feature type="transmembrane region" description="Helical" evidence="1">
    <location>
        <begin position="215"/>
        <end position="236"/>
    </location>
</feature>
<gene>
    <name evidence="2" type="ORF">SAMN06265376_101714</name>
</gene>
<feature type="transmembrane region" description="Helical" evidence="1">
    <location>
        <begin position="58"/>
        <end position="84"/>
    </location>
</feature>
<dbReference type="OrthoDB" id="1439884at2"/>
<dbReference type="RefSeq" id="WP_089370034.1">
    <property type="nucleotide sequence ID" value="NZ_BMEP01000002.1"/>
</dbReference>
<accession>A0A238W5E5</accession>
<keyword evidence="3" id="KW-1185">Reference proteome</keyword>
<proteinExistence type="predicted"/>
<dbReference type="AlphaFoldDB" id="A0A238W5E5"/>
<evidence type="ECO:0000256" key="1">
    <source>
        <dbReference type="SAM" id="Phobius"/>
    </source>
</evidence>
<dbReference type="Proteomes" id="UP000198379">
    <property type="component" value="Unassembled WGS sequence"/>
</dbReference>
<sequence length="237" mass="26833">MQKNNRIDYSKYEVDEVAETISDAIFFPLYIGRILGLTVLIASVILFVYAYFQNEYILLVILLFLLLFVVSLPTIILISAIRLINRIRDDLNKVILITTETAIHVYNDTRQLGTQRSEGVSVSTSFKDVFRGVALFVIKPSLKKVLEKRIKFFALPFTFITDLVFSRLVKVKATEIEAVIAQEDIEEGAAIEEHKIMKGISKTTSITSSVLKTPFVIALVLYGIINILLIKLLILIF</sequence>